<dbReference type="PANTHER" id="PTHR31964">
    <property type="entry name" value="ADENINE NUCLEOTIDE ALPHA HYDROLASES-LIKE SUPERFAMILY PROTEIN"/>
    <property type="match status" value="1"/>
</dbReference>
<accession>A0ABS2U859</accession>
<dbReference type="Proteomes" id="UP000749040">
    <property type="component" value="Unassembled WGS sequence"/>
</dbReference>
<feature type="domain" description="UspA" evidence="2">
    <location>
        <begin position="3"/>
        <end position="141"/>
    </location>
</feature>
<dbReference type="InterPro" id="IPR006015">
    <property type="entry name" value="Universal_stress_UspA"/>
</dbReference>
<sequence length="148" mass="15193">MEYGRIVVGVDGSEPSIKALRWAVRQAALTGAAVEAVIAWELPAAYGWAGLPGAPQDLDFEQPAAQALAEAVNAALPPDLVPGITQVVIMGNAAQAILDRGDGADLVVVGARGYGTFRSTLLGSVSHTVVSHASCPVVVIRGEAEQSH</sequence>
<dbReference type="InterPro" id="IPR014729">
    <property type="entry name" value="Rossmann-like_a/b/a_fold"/>
</dbReference>
<comment type="caution">
    <text evidence="3">The sequence shown here is derived from an EMBL/GenBank/DDBJ whole genome shotgun (WGS) entry which is preliminary data.</text>
</comment>
<comment type="similarity">
    <text evidence="1">Belongs to the universal stress protein A family.</text>
</comment>
<name>A0ABS2U859_9ACTN</name>
<proteinExistence type="inferred from homology"/>
<protein>
    <submittedName>
        <fullName evidence="3">Universal stress protein</fullName>
    </submittedName>
</protein>
<organism evidence="3 4">
    <name type="scientific">Actinacidiphila acididurans</name>
    <dbReference type="NCBI Taxonomy" id="2784346"/>
    <lineage>
        <taxon>Bacteria</taxon>
        <taxon>Bacillati</taxon>
        <taxon>Actinomycetota</taxon>
        <taxon>Actinomycetes</taxon>
        <taxon>Kitasatosporales</taxon>
        <taxon>Streptomycetaceae</taxon>
        <taxon>Actinacidiphila</taxon>
    </lineage>
</organism>
<evidence type="ECO:0000313" key="3">
    <source>
        <dbReference type="EMBL" id="MBM9510680.1"/>
    </source>
</evidence>
<dbReference type="RefSeq" id="WP_205365113.1">
    <property type="nucleotide sequence ID" value="NZ_JADKYB010000046.1"/>
</dbReference>
<evidence type="ECO:0000259" key="2">
    <source>
        <dbReference type="Pfam" id="PF00582"/>
    </source>
</evidence>
<evidence type="ECO:0000256" key="1">
    <source>
        <dbReference type="ARBA" id="ARBA00008791"/>
    </source>
</evidence>
<reference evidence="3 4" key="1">
    <citation type="submission" date="2021-01" db="EMBL/GenBank/DDBJ databases">
        <title>Streptomyces acididurans sp. nov., isolated from a peat swamp forest soil.</title>
        <authorList>
            <person name="Chantavorakit T."/>
            <person name="Duangmal K."/>
        </authorList>
    </citation>
    <scope>NUCLEOTIDE SEQUENCE [LARGE SCALE GENOMIC DNA]</scope>
    <source>
        <strain evidence="3 4">KK5PA1</strain>
    </source>
</reference>
<gene>
    <name evidence="3" type="ORF">ITX44_40185</name>
</gene>
<dbReference type="PRINTS" id="PR01438">
    <property type="entry name" value="UNVRSLSTRESS"/>
</dbReference>
<dbReference type="InterPro" id="IPR006016">
    <property type="entry name" value="UspA"/>
</dbReference>
<dbReference type="Gene3D" id="3.40.50.620">
    <property type="entry name" value="HUPs"/>
    <property type="match status" value="1"/>
</dbReference>
<dbReference type="Pfam" id="PF00582">
    <property type="entry name" value="Usp"/>
    <property type="match status" value="1"/>
</dbReference>
<dbReference type="CDD" id="cd23659">
    <property type="entry name" value="USP_At3g01520-like"/>
    <property type="match status" value="1"/>
</dbReference>
<dbReference type="PANTHER" id="PTHR31964:SF113">
    <property type="entry name" value="USPA DOMAIN-CONTAINING PROTEIN"/>
    <property type="match status" value="1"/>
</dbReference>
<dbReference type="EMBL" id="JADKYB010000046">
    <property type="protein sequence ID" value="MBM9510680.1"/>
    <property type="molecule type" value="Genomic_DNA"/>
</dbReference>
<dbReference type="SUPFAM" id="SSF52402">
    <property type="entry name" value="Adenine nucleotide alpha hydrolases-like"/>
    <property type="match status" value="1"/>
</dbReference>
<evidence type="ECO:0000313" key="4">
    <source>
        <dbReference type="Proteomes" id="UP000749040"/>
    </source>
</evidence>
<keyword evidence="4" id="KW-1185">Reference proteome</keyword>